<sequence>MAEAVPQTNESHTISDNLEIFSLIWLDDKTNSNEEDENIEKDLRNIINHLMTFQNEETCQQYIEKRLEEDRLILIINDSFSHTLVPRIHQLRQVYAIYIHCKNILGKERWITKFTKIKAVTIHFDELIAQIRLDQKKRMKDEQPLLINIFSTSENAGKSTTGLNGQFVYNQLLIDCLLRMNPSTEQDKNELISICKREYQGNNRFLNQLGEFQNDYFPNKVLWWYTRDSFFYKILNKALRVQNIEILFLFRSYISDIYHQLQYYQLKTPIRIYRSQLMAKEEIYSLKRNINQYISVNSFLSTTVQRETALFFMGEGNPEDNLQRVLFEINADPSVVSMKPFADITSHSDFPIETEVLFMLGSIFRLNNVIHEDDQLWVITMTLYSDDEHDLKQVLSHMKDQNGNGKADLATLAKIVWKMGKFNLAEKYYLRLINEIPSNDPILIKLYEDLGDITSHKGDYDASIQWYNKALEIREKNPSFNSEKNTKIVDVSEFIDYRNPKLEKIIKQSYSRSRIDLGEENVIDPDMKIVVKEAIIKKQCTKLNLSDNSITSRGAFVLASGLKNNLTLQVLNLCATRIGDSGVQYIAKALSINNNVIKVLSINNSGLTDKSVEDLAALLKTNKTLIYLNLAGNEFGDEGIAILANALQNHNNTLEYLNLSYNKWMTELSVEFLIIMINYTQALKVLLVWFRDLSEKNENRLKKAAQANKKARVTVNNSWVSLKYQFIDW</sequence>
<dbReference type="Proteomes" id="UP000663877">
    <property type="component" value="Unassembled WGS sequence"/>
</dbReference>
<evidence type="ECO:0000256" key="1">
    <source>
        <dbReference type="ARBA" id="ARBA00004286"/>
    </source>
</evidence>
<evidence type="ECO:0000256" key="7">
    <source>
        <dbReference type="ARBA" id="ARBA00023204"/>
    </source>
</evidence>
<comment type="caution">
    <text evidence="9">The sequence shown here is derived from an EMBL/GenBank/DDBJ whole genome shotgun (WGS) entry which is preliminary data.</text>
</comment>
<keyword evidence="4" id="KW-0677">Repeat</keyword>
<proteinExistence type="inferred from homology"/>
<dbReference type="InterPro" id="IPR032675">
    <property type="entry name" value="LRR_dom_sf"/>
</dbReference>
<keyword evidence="8" id="KW-0802">TPR repeat</keyword>
<name>A0A813P5R7_9BILA</name>
<dbReference type="SUPFAM" id="SSF48452">
    <property type="entry name" value="TPR-like"/>
    <property type="match status" value="1"/>
</dbReference>
<dbReference type="Gene3D" id="3.90.176.10">
    <property type="entry name" value="Toxin ADP-ribosyltransferase, Chain A, domain 1"/>
    <property type="match status" value="1"/>
</dbReference>
<dbReference type="Pfam" id="PF13516">
    <property type="entry name" value="LRR_6"/>
    <property type="match status" value="4"/>
</dbReference>
<evidence type="ECO:0000256" key="6">
    <source>
        <dbReference type="ARBA" id="ARBA00022853"/>
    </source>
</evidence>
<dbReference type="OrthoDB" id="120976at2759"/>
<feature type="repeat" description="TPR" evidence="8">
    <location>
        <begin position="444"/>
        <end position="477"/>
    </location>
</feature>
<dbReference type="InterPro" id="IPR052201">
    <property type="entry name" value="LRR-containing_regulator"/>
</dbReference>
<comment type="subcellular location">
    <subcellularLocation>
        <location evidence="1">Chromosome</location>
    </subcellularLocation>
</comment>
<evidence type="ECO:0000256" key="3">
    <source>
        <dbReference type="ARBA" id="ARBA00022454"/>
    </source>
</evidence>
<reference evidence="9" key="1">
    <citation type="submission" date="2021-02" db="EMBL/GenBank/DDBJ databases">
        <authorList>
            <person name="Nowell W R."/>
        </authorList>
    </citation>
    <scope>NUCLEOTIDE SEQUENCE</scope>
</reference>
<evidence type="ECO:0000256" key="8">
    <source>
        <dbReference type="PROSITE-ProRule" id="PRU00339"/>
    </source>
</evidence>
<keyword evidence="5" id="KW-0227">DNA damage</keyword>
<comment type="similarity">
    <text evidence="2">Belongs to the Tonsoku family.</text>
</comment>
<evidence type="ECO:0000313" key="10">
    <source>
        <dbReference type="EMBL" id="CAF0862964.1"/>
    </source>
</evidence>
<gene>
    <name evidence="9" type="ORF">BJG266_LOCUS2364</name>
    <name evidence="10" type="ORF">QVE165_LOCUS7471</name>
</gene>
<evidence type="ECO:0000256" key="4">
    <source>
        <dbReference type="ARBA" id="ARBA00022737"/>
    </source>
</evidence>
<dbReference type="GO" id="GO:0006281">
    <property type="term" value="P:DNA repair"/>
    <property type="evidence" value="ECO:0007669"/>
    <property type="project" value="UniProtKB-KW"/>
</dbReference>
<dbReference type="Pfam" id="PF13181">
    <property type="entry name" value="TPR_8"/>
    <property type="match status" value="1"/>
</dbReference>
<protein>
    <submittedName>
        <fullName evidence="9">Uncharacterized protein</fullName>
    </submittedName>
</protein>
<organism evidence="9 12">
    <name type="scientific">Adineta steineri</name>
    <dbReference type="NCBI Taxonomy" id="433720"/>
    <lineage>
        <taxon>Eukaryota</taxon>
        <taxon>Metazoa</taxon>
        <taxon>Spiralia</taxon>
        <taxon>Gnathifera</taxon>
        <taxon>Rotifera</taxon>
        <taxon>Eurotatoria</taxon>
        <taxon>Bdelloidea</taxon>
        <taxon>Adinetida</taxon>
        <taxon>Adinetidae</taxon>
        <taxon>Adineta</taxon>
    </lineage>
</organism>
<dbReference type="SUPFAM" id="SSF52047">
    <property type="entry name" value="RNI-like"/>
    <property type="match status" value="1"/>
</dbReference>
<evidence type="ECO:0000313" key="12">
    <source>
        <dbReference type="Proteomes" id="UP000663877"/>
    </source>
</evidence>
<dbReference type="InterPro" id="IPR011990">
    <property type="entry name" value="TPR-like_helical_dom_sf"/>
</dbReference>
<dbReference type="PROSITE" id="PS51996">
    <property type="entry name" value="TR_MART"/>
    <property type="match status" value="1"/>
</dbReference>
<dbReference type="Gene3D" id="3.80.10.10">
    <property type="entry name" value="Ribonuclease Inhibitor"/>
    <property type="match status" value="2"/>
</dbReference>
<keyword evidence="6" id="KW-0156">Chromatin regulator</keyword>
<dbReference type="EMBL" id="CAJNOI010000005">
    <property type="protein sequence ID" value="CAF0749647.1"/>
    <property type="molecule type" value="Genomic_DNA"/>
</dbReference>
<dbReference type="Gene3D" id="1.25.40.10">
    <property type="entry name" value="Tetratricopeptide repeat domain"/>
    <property type="match status" value="1"/>
</dbReference>
<dbReference type="SMART" id="SM00368">
    <property type="entry name" value="LRR_RI"/>
    <property type="match status" value="4"/>
</dbReference>
<dbReference type="EMBL" id="CAJNOM010000032">
    <property type="protein sequence ID" value="CAF0862964.1"/>
    <property type="molecule type" value="Genomic_DNA"/>
</dbReference>
<dbReference type="SMART" id="SM00028">
    <property type="entry name" value="TPR"/>
    <property type="match status" value="2"/>
</dbReference>
<dbReference type="GO" id="GO:0005694">
    <property type="term" value="C:chromosome"/>
    <property type="evidence" value="ECO:0007669"/>
    <property type="project" value="UniProtKB-SubCell"/>
</dbReference>
<dbReference type="PANTHER" id="PTHR24111:SF0">
    <property type="entry name" value="LEUCINE-RICH REPEAT-CONTAINING PROTEIN"/>
    <property type="match status" value="1"/>
</dbReference>
<dbReference type="AlphaFoldDB" id="A0A813P5R7"/>
<dbReference type="InterPro" id="IPR019734">
    <property type="entry name" value="TPR_rpt"/>
</dbReference>
<dbReference type="SUPFAM" id="SSF56399">
    <property type="entry name" value="ADP-ribosylation"/>
    <property type="match status" value="1"/>
</dbReference>
<accession>A0A813P5R7</accession>
<keyword evidence="11" id="KW-1185">Reference proteome</keyword>
<evidence type="ECO:0000256" key="2">
    <source>
        <dbReference type="ARBA" id="ARBA00010999"/>
    </source>
</evidence>
<keyword evidence="3" id="KW-0158">Chromosome</keyword>
<evidence type="ECO:0000313" key="9">
    <source>
        <dbReference type="EMBL" id="CAF0749647.1"/>
    </source>
</evidence>
<dbReference type="InterPro" id="IPR001611">
    <property type="entry name" value="Leu-rich_rpt"/>
</dbReference>
<evidence type="ECO:0000256" key="5">
    <source>
        <dbReference type="ARBA" id="ARBA00022763"/>
    </source>
</evidence>
<keyword evidence="7" id="KW-0234">DNA repair</keyword>
<dbReference type="GO" id="GO:0006325">
    <property type="term" value="P:chromatin organization"/>
    <property type="evidence" value="ECO:0007669"/>
    <property type="project" value="UniProtKB-KW"/>
</dbReference>
<dbReference type="Proteomes" id="UP000663832">
    <property type="component" value="Unassembled WGS sequence"/>
</dbReference>
<evidence type="ECO:0000313" key="11">
    <source>
        <dbReference type="Proteomes" id="UP000663832"/>
    </source>
</evidence>
<dbReference type="PANTHER" id="PTHR24111">
    <property type="entry name" value="LEUCINE-RICH REPEAT-CONTAINING PROTEIN 34"/>
    <property type="match status" value="1"/>
</dbReference>
<dbReference type="PROSITE" id="PS50005">
    <property type="entry name" value="TPR"/>
    <property type="match status" value="1"/>
</dbReference>